<comment type="subcellular location">
    <subcellularLocation>
        <location evidence="1">Nucleus</location>
    </subcellularLocation>
</comment>
<dbReference type="PANTHER" id="PTHR13489:SF0">
    <property type="entry name" value="MINI-CHROMOSOME MAINTENANCE COMPLEX-BINDING PROTEIN"/>
    <property type="match status" value="1"/>
</dbReference>
<dbReference type="GO" id="GO:0006261">
    <property type="term" value="P:DNA-templated DNA replication"/>
    <property type="evidence" value="ECO:0007669"/>
    <property type="project" value="TreeGrafter"/>
</dbReference>
<evidence type="ECO:0000313" key="6">
    <source>
        <dbReference type="EMBL" id="KAF6018668.1"/>
    </source>
</evidence>
<evidence type="ECO:0000256" key="5">
    <source>
        <dbReference type="SAM" id="MobiDB-lite"/>
    </source>
</evidence>
<reference evidence="6" key="1">
    <citation type="submission" date="2020-06" db="EMBL/GenBank/DDBJ databases">
        <title>Draft genome of Bugula neritina, a colonial animal packing powerful symbionts and potential medicines.</title>
        <authorList>
            <person name="Rayko M."/>
        </authorList>
    </citation>
    <scope>NUCLEOTIDE SEQUENCE [LARGE SCALE GENOMIC DNA]</scope>
    <source>
        <strain evidence="6">Kwan_BN1</strain>
    </source>
</reference>
<gene>
    <name evidence="6" type="ORF">EB796_023019</name>
</gene>
<name>A0A7J7IZL2_BUGNE</name>
<dbReference type="OrthoDB" id="329666at2759"/>
<evidence type="ECO:0000313" key="7">
    <source>
        <dbReference type="Proteomes" id="UP000593567"/>
    </source>
</evidence>
<comment type="caution">
    <text evidence="6">The sequence shown here is derived from an EMBL/GenBank/DDBJ whole genome shotgun (WGS) entry which is preliminary data.</text>
</comment>
<evidence type="ECO:0000256" key="3">
    <source>
        <dbReference type="ARBA" id="ARBA00015405"/>
    </source>
</evidence>
<dbReference type="Pfam" id="PF09739">
    <property type="entry name" value="MCM_bind"/>
    <property type="match status" value="1"/>
</dbReference>
<organism evidence="6 7">
    <name type="scientific">Bugula neritina</name>
    <name type="common">Brown bryozoan</name>
    <name type="synonym">Sertularia neritina</name>
    <dbReference type="NCBI Taxonomy" id="10212"/>
    <lineage>
        <taxon>Eukaryota</taxon>
        <taxon>Metazoa</taxon>
        <taxon>Spiralia</taxon>
        <taxon>Lophotrochozoa</taxon>
        <taxon>Bryozoa</taxon>
        <taxon>Gymnolaemata</taxon>
        <taxon>Cheilostomatida</taxon>
        <taxon>Flustrina</taxon>
        <taxon>Buguloidea</taxon>
        <taxon>Bugulidae</taxon>
        <taxon>Bugula</taxon>
    </lineage>
</organism>
<feature type="region of interest" description="Disordered" evidence="5">
    <location>
        <begin position="160"/>
        <end position="202"/>
    </location>
</feature>
<proteinExistence type="inferred from homology"/>
<evidence type="ECO:0000256" key="4">
    <source>
        <dbReference type="ARBA" id="ARBA00023242"/>
    </source>
</evidence>
<comment type="similarity">
    <text evidence="2">Belongs to the MCMBP family.</text>
</comment>
<keyword evidence="4" id="KW-0539">Nucleus</keyword>
<dbReference type="EMBL" id="VXIV02003285">
    <property type="protein sequence ID" value="KAF6018668.1"/>
    <property type="molecule type" value="Genomic_DNA"/>
</dbReference>
<dbReference type="PANTHER" id="PTHR13489">
    <property type="entry name" value="MINI-CHROMOSOME MAINTENANCE COMPLEX-BINDING PROTEIN"/>
    <property type="match status" value="1"/>
</dbReference>
<keyword evidence="7" id="KW-1185">Reference proteome</keyword>
<dbReference type="AlphaFoldDB" id="A0A7J7IZL2"/>
<protein>
    <recommendedName>
        <fullName evidence="3">Mini-chromosome maintenance complex-binding protein</fullName>
    </recommendedName>
</protein>
<evidence type="ECO:0000256" key="2">
    <source>
        <dbReference type="ARBA" id="ARBA00007925"/>
    </source>
</evidence>
<dbReference type="GO" id="GO:0003682">
    <property type="term" value="F:chromatin binding"/>
    <property type="evidence" value="ECO:0007669"/>
    <property type="project" value="TreeGrafter"/>
</dbReference>
<dbReference type="InterPro" id="IPR019140">
    <property type="entry name" value="MCM_complex-bd"/>
</dbReference>
<accession>A0A7J7IZL2</accession>
<dbReference type="Proteomes" id="UP000593567">
    <property type="component" value="Unassembled WGS sequence"/>
</dbReference>
<sequence>MPGIRDWIGEPLYFVSSYLDQFSADQYREKTLNFFTKNITSTEESKQWIPSFNSTPLDNIKCNSLVRFRCMVQDMFGPELYYDVFDTENTATGERKLLTGRYQDVTSENENLNILHNSPVTKMSERHVFYCVPIPGETEWVKQGHQAMCMAPDVSCSSAPSQGFKRSLEDDVGEEMELQATDDSSKRSRSAPATEGSSVVTSQVQMNFPLPGETGPAALVKMYDDVGDKMKINDVIEVYGVISLDPSLVPVHTEDSEMLSAEEHKAHNPPPSLVPRIHAIYVNKIQTSNPLLPASIDNSSQELAAIKTEACEIRENLLGLLEHALHGDKLCAEYMLLHLLSSVYMRRDTIAVGKFSLNITGVNANEQLLVNSLVELIQQFVATSYYLPMSLDNLNKLKFTPVKDYDSDRLVSGVLQLPNRCHLILDETVMQPGQLDVAGVKNLEALGNLVRWQKVKYDFKYSNPEFETDVPVICLSEGKSLLNFDSTVPLQIENSLNLKSRLEAIKTYLSPALLDKIRIYLTLIPRLNYEISEEMTQMAQEDFVKTRQANKDAMTPEDFQSLLVVSRLLSLSCGLSNLSADVWAKAKVLEECRKSRLPK</sequence>
<evidence type="ECO:0000256" key="1">
    <source>
        <dbReference type="ARBA" id="ARBA00004123"/>
    </source>
</evidence>
<dbReference type="GO" id="GO:0005634">
    <property type="term" value="C:nucleus"/>
    <property type="evidence" value="ECO:0007669"/>
    <property type="project" value="UniProtKB-SubCell"/>
</dbReference>